<feature type="domain" description="N-acetyltransferase" evidence="1">
    <location>
        <begin position="20"/>
        <end position="174"/>
    </location>
</feature>
<evidence type="ECO:0000259" key="1">
    <source>
        <dbReference type="PROSITE" id="PS51186"/>
    </source>
</evidence>
<evidence type="ECO:0000313" key="2">
    <source>
        <dbReference type="EMBL" id="ABP56642.1"/>
    </source>
</evidence>
<dbReference type="PROSITE" id="PS51186">
    <property type="entry name" value="GNAT"/>
    <property type="match status" value="1"/>
</dbReference>
<dbReference type="PANTHER" id="PTHR43610">
    <property type="entry name" value="BLL6696 PROTEIN"/>
    <property type="match status" value="1"/>
</dbReference>
<dbReference type="HOGENOM" id="CLU_013985_1_1_11"/>
<gene>
    <name evidence="2" type="ordered locus">Strop_4214</name>
</gene>
<dbReference type="KEGG" id="stp:Strop_4214"/>
<dbReference type="InterPro" id="IPR000182">
    <property type="entry name" value="GNAT_dom"/>
</dbReference>
<proteinExistence type="predicted"/>
<accession>A4XCI5</accession>
<dbReference type="AlphaFoldDB" id="A4XCI5"/>
<protein>
    <recommendedName>
        <fullName evidence="1">N-acetyltransferase domain-containing protein</fullName>
    </recommendedName>
</protein>
<dbReference type="Proteomes" id="UP000000235">
    <property type="component" value="Chromosome"/>
</dbReference>
<sequence>MIGALVVSFELQPVLTSDLIAVRPLRPADFDELFAVAADPLLWEQHPQPDRHQKDIFRAFFLDALASGGALAVVDTKDLRLIGSSRYHGYSLDRREVEIGWTFLARSHWGGVYNKELKRLMLDHAFRFVDTVIFLVGPANLRSRRAVEKLGGVLAEPGQNRAGAPHVRYRIEAVRWWGEREGAGGPSGVGSLG</sequence>
<evidence type="ECO:0000313" key="3">
    <source>
        <dbReference type="Proteomes" id="UP000000235"/>
    </source>
</evidence>
<dbReference type="SUPFAM" id="SSF55729">
    <property type="entry name" value="Acyl-CoA N-acyltransferases (Nat)"/>
    <property type="match status" value="1"/>
</dbReference>
<dbReference type="GO" id="GO:0016747">
    <property type="term" value="F:acyltransferase activity, transferring groups other than amino-acyl groups"/>
    <property type="evidence" value="ECO:0007669"/>
    <property type="project" value="InterPro"/>
</dbReference>
<dbReference type="STRING" id="369723.Strop_4214"/>
<organism evidence="2 3">
    <name type="scientific">Salinispora tropica (strain ATCC BAA-916 / DSM 44818 / JCM 13857 / NBRC 105044 / CNB-440)</name>
    <dbReference type="NCBI Taxonomy" id="369723"/>
    <lineage>
        <taxon>Bacteria</taxon>
        <taxon>Bacillati</taxon>
        <taxon>Actinomycetota</taxon>
        <taxon>Actinomycetes</taxon>
        <taxon>Micromonosporales</taxon>
        <taxon>Micromonosporaceae</taxon>
        <taxon>Salinispora</taxon>
    </lineage>
</organism>
<keyword evidence="3" id="KW-1185">Reference proteome</keyword>
<dbReference type="Gene3D" id="3.40.630.30">
    <property type="match status" value="1"/>
</dbReference>
<dbReference type="InterPro" id="IPR016181">
    <property type="entry name" value="Acyl_CoA_acyltransferase"/>
</dbReference>
<name>A4XCI5_SALTO</name>
<dbReference type="EMBL" id="CP000667">
    <property type="protein sequence ID" value="ABP56642.1"/>
    <property type="molecule type" value="Genomic_DNA"/>
</dbReference>
<dbReference type="eggNOG" id="COG1670">
    <property type="taxonomic scope" value="Bacteria"/>
</dbReference>
<dbReference type="Pfam" id="PF13302">
    <property type="entry name" value="Acetyltransf_3"/>
    <property type="match status" value="1"/>
</dbReference>
<reference evidence="3" key="1">
    <citation type="journal article" date="2007" name="Proc. Natl. Acad. Sci. U.S.A.">
        <title>Genome sequencing reveals complex secondary metabolome in the marine actinomycete Salinispora tropica.</title>
        <authorList>
            <person name="Udwary D.W."/>
            <person name="Zeigler L."/>
            <person name="Asolkar R.N."/>
            <person name="Singan V."/>
            <person name="Lapidus A."/>
            <person name="Fenical W."/>
            <person name="Jensen P.R."/>
            <person name="Moore B.S."/>
        </authorList>
    </citation>
    <scope>NUCLEOTIDE SEQUENCE [LARGE SCALE GENOMIC DNA]</scope>
    <source>
        <strain evidence="3">ATCC BAA-916 / DSM 44818 / CNB-440</strain>
    </source>
</reference>
<dbReference type="PANTHER" id="PTHR43610:SF1">
    <property type="entry name" value="N-ACETYLTRANSFERASE DOMAIN-CONTAINING PROTEIN"/>
    <property type="match status" value="1"/>
</dbReference>